<keyword evidence="3" id="KW-1185">Reference proteome</keyword>
<accession>A0ABT5JCP5</accession>
<feature type="transmembrane region" description="Helical" evidence="1">
    <location>
        <begin position="156"/>
        <end position="179"/>
    </location>
</feature>
<sequence>MLARELLAVLSLLVASVCSAALLTALRLPSDMAPLVFAALFAAAAVAFRRLPLAAAPAPLRWFEAALIGWAALTGLLRLVPYAAQSLTGRLAAAVHWDDNWHVQELASLVNSERFPPLLNYQPDTHLHFYYVAWMPAAALAEMLQRFGLPAIKLAYGIGALLLALSAATILVAFLRHVLPAERRGAALAALVVAAAVPDGVALLIRWTGGLAGTPPADWLAHAEWWQRDLGVPNQLSSLTTLLVWVPHHLIAGAALLLAGVIATEPLSLKPRPSIAAMVAAGLLVAFAAFASVFALIGGLVALSPLLVRFAARPQTLVALAAAALVSAPLAYLYLNADSAGGFRVLLIYTRWAETFGGAAAGLTGLAFAALFLTAEIGWLAWLALRPPPSPLKSPLGRCAIAATLFVASTVVIGFSGANNWAMRGAIVPVVVIATCWAAVRADAAEGALRHGSRPALAAVPILVSLAAVTHVAEMARHGRDSVAAIDFAGETEACKARIMAANAGPPGPVDPTGWDCRAIYSLYGLERPFTKRDLSQPDRELMGRGP</sequence>
<feature type="transmembrane region" description="Helical" evidence="1">
    <location>
        <begin position="316"/>
        <end position="335"/>
    </location>
</feature>
<evidence type="ECO:0008006" key="4">
    <source>
        <dbReference type="Google" id="ProtNLM"/>
    </source>
</evidence>
<protein>
    <recommendedName>
        <fullName evidence="4">Glycosyltransferase RgtA/B/C/D-like domain-containing protein</fullName>
    </recommendedName>
</protein>
<keyword evidence="1" id="KW-1133">Transmembrane helix</keyword>
<dbReference type="Proteomes" id="UP001165652">
    <property type="component" value="Unassembled WGS sequence"/>
</dbReference>
<feature type="transmembrane region" description="Helical" evidence="1">
    <location>
        <begin position="396"/>
        <end position="415"/>
    </location>
</feature>
<feature type="transmembrane region" description="Helical" evidence="1">
    <location>
        <begin position="30"/>
        <end position="48"/>
    </location>
</feature>
<keyword evidence="1" id="KW-0812">Transmembrane</keyword>
<reference evidence="2" key="1">
    <citation type="journal article" date="2023" name="Microbiol Resour">
        <title>Genome Sequences of Rhodoplanes serenus and Two Thermotolerant Strains, Rhodoplanes tepidamans and 'Rhodoplanes cryptolactis,' Further Refine the Genus.</title>
        <authorList>
            <person name="Rayyan A.A."/>
            <person name="Kyndt J.A."/>
        </authorList>
    </citation>
    <scope>NUCLEOTIDE SEQUENCE</scope>
    <source>
        <strain evidence="2">DSM 9987</strain>
    </source>
</reference>
<proteinExistence type="predicted"/>
<organism evidence="2 3">
    <name type="scientific">Rhodoplanes tepidamans</name>
    <name type="common">Rhodoplanes cryptolactis</name>
    <dbReference type="NCBI Taxonomy" id="200616"/>
    <lineage>
        <taxon>Bacteria</taxon>
        <taxon>Pseudomonadati</taxon>
        <taxon>Pseudomonadota</taxon>
        <taxon>Alphaproteobacteria</taxon>
        <taxon>Hyphomicrobiales</taxon>
        <taxon>Nitrobacteraceae</taxon>
        <taxon>Rhodoplanes</taxon>
    </lineage>
</organism>
<feature type="transmembrane region" description="Helical" evidence="1">
    <location>
        <begin position="421"/>
        <end position="440"/>
    </location>
</feature>
<evidence type="ECO:0000313" key="2">
    <source>
        <dbReference type="EMBL" id="MDC7787392.1"/>
    </source>
</evidence>
<evidence type="ECO:0000256" key="1">
    <source>
        <dbReference type="SAM" id="Phobius"/>
    </source>
</evidence>
<keyword evidence="1" id="KW-0472">Membrane</keyword>
<feature type="transmembrane region" description="Helical" evidence="1">
    <location>
        <begin position="275"/>
        <end position="304"/>
    </location>
</feature>
<feature type="transmembrane region" description="Helical" evidence="1">
    <location>
        <begin position="355"/>
        <end position="384"/>
    </location>
</feature>
<gene>
    <name evidence="2" type="ORF">PQJ73_17015</name>
</gene>
<feature type="transmembrane region" description="Helical" evidence="1">
    <location>
        <begin position="242"/>
        <end position="263"/>
    </location>
</feature>
<name>A0ABT5JCP5_RHOTP</name>
<dbReference type="EMBL" id="JAQQLI010000027">
    <property type="protein sequence ID" value="MDC7787392.1"/>
    <property type="molecule type" value="Genomic_DNA"/>
</dbReference>
<dbReference type="RefSeq" id="WP_272778232.1">
    <property type="nucleotide sequence ID" value="NZ_JAQQLI010000027.1"/>
</dbReference>
<evidence type="ECO:0000313" key="3">
    <source>
        <dbReference type="Proteomes" id="UP001165652"/>
    </source>
</evidence>
<comment type="caution">
    <text evidence="2">The sequence shown here is derived from an EMBL/GenBank/DDBJ whole genome shotgun (WGS) entry which is preliminary data.</text>
</comment>
<feature type="transmembrane region" description="Helical" evidence="1">
    <location>
        <begin position="60"/>
        <end position="80"/>
    </location>
</feature>
<feature type="transmembrane region" description="Helical" evidence="1">
    <location>
        <begin position="185"/>
        <end position="205"/>
    </location>
</feature>
<reference evidence="2" key="2">
    <citation type="submission" date="2023-02" db="EMBL/GenBank/DDBJ databases">
        <authorList>
            <person name="Rayyan A."/>
            <person name="Meyer T."/>
            <person name="Kyndt J.A."/>
        </authorList>
    </citation>
    <scope>NUCLEOTIDE SEQUENCE</scope>
    <source>
        <strain evidence="2">DSM 9987</strain>
    </source>
</reference>